<evidence type="ECO:0000259" key="2">
    <source>
        <dbReference type="PROSITE" id="PS50106"/>
    </source>
</evidence>
<dbReference type="InterPro" id="IPR036034">
    <property type="entry name" value="PDZ_sf"/>
</dbReference>
<dbReference type="SMART" id="SM00228">
    <property type="entry name" value="PDZ"/>
    <property type="match status" value="1"/>
</dbReference>
<feature type="region of interest" description="Disordered" evidence="1">
    <location>
        <begin position="138"/>
        <end position="171"/>
    </location>
</feature>
<dbReference type="InParanoid" id="A0A2I0LWR5"/>
<evidence type="ECO:0000313" key="3">
    <source>
        <dbReference type="EMBL" id="PKK21863.1"/>
    </source>
</evidence>
<dbReference type="Gene3D" id="2.30.42.10">
    <property type="match status" value="1"/>
</dbReference>
<dbReference type="PANTHER" id="PTHR22698">
    <property type="entry name" value="PDZ DOMAIN-CONTAINING PROTEIN 9"/>
    <property type="match status" value="1"/>
</dbReference>
<feature type="domain" description="PDZ" evidence="2">
    <location>
        <begin position="34"/>
        <end position="113"/>
    </location>
</feature>
<evidence type="ECO:0000256" key="1">
    <source>
        <dbReference type="SAM" id="MobiDB-lite"/>
    </source>
</evidence>
<feature type="compositionally biased region" description="Acidic residues" evidence="1">
    <location>
        <begin position="141"/>
        <end position="160"/>
    </location>
</feature>
<dbReference type="InterPro" id="IPR039179">
    <property type="entry name" value="PDZD9"/>
</dbReference>
<dbReference type="STRING" id="8932.A0A2I0LWR5"/>
<keyword evidence="4" id="KW-1185">Reference proteome</keyword>
<dbReference type="Proteomes" id="UP000053872">
    <property type="component" value="Unassembled WGS sequence"/>
</dbReference>
<accession>A0A2I0LWR5</accession>
<dbReference type="PROSITE" id="PS50106">
    <property type="entry name" value="PDZ"/>
    <property type="match status" value="1"/>
</dbReference>
<dbReference type="SUPFAM" id="SSF50156">
    <property type="entry name" value="PDZ domain-like"/>
    <property type="match status" value="1"/>
</dbReference>
<evidence type="ECO:0000313" key="4">
    <source>
        <dbReference type="Proteomes" id="UP000053872"/>
    </source>
</evidence>
<dbReference type="PANTHER" id="PTHR22698:SF1">
    <property type="entry name" value="PDZ DOMAIN-CONTAINING PROTEIN 9"/>
    <property type="match status" value="1"/>
</dbReference>
<proteinExistence type="predicted"/>
<gene>
    <name evidence="3" type="primary">PDZD9</name>
    <name evidence="3" type="ORF">A306_00008428</name>
</gene>
<dbReference type="EMBL" id="AKCR02000070">
    <property type="protein sequence ID" value="PKK21863.1"/>
    <property type="molecule type" value="Genomic_DNA"/>
</dbReference>
<reference evidence="3 4" key="1">
    <citation type="journal article" date="2013" name="Science">
        <title>Genomic diversity and evolution of the head crest in the rock pigeon.</title>
        <authorList>
            <person name="Shapiro M.D."/>
            <person name="Kronenberg Z."/>
            <person name="Li C."/>
            <person name="Domyan E.T."/>
            <person name="Pan H."/>
            <person name="Campbell M."/>
            <person name="Tan H."/>
            <person name="Huff C.D."/>
            <person name="Hu H."/>
            <person name="Vickrey A.I."/>
            <person name="Nielsen S.C."/>
            <person name="Stringham S.A."/>
            <person name="Hu H."/>
            <person name="Willerslev E."/>
            <person name="Gilbert M.T."/>
            <person name="Yandell M."/>
            <person name="Zhang G."/>
            <person name="Wang J."/>
        </authorList>
    </citation>
    <scope>NUCLEOTIDE SEQUENCE [LARGE SCALE GENOMIC DNA]</scope>
    <source>
        <tissue evidence="3">Blood</tissue>
    </source>
</reference>
<comment type="caution">
    <text evidence="3">The sequence shown here is derived from an EMBL/GenBank/DDBJ whole genome shotgun (WGS) entry which is preliminary data.</text>
</comment>
<dbReference type="AlphaFoldDB" id="A0A2I0LWR5"/>
<protein>
    <submittedName>
        <fullName evidence="3">PDZ domain containing 9</fullName>
    </submittedName>
</protein>
<dbReference type="Pfam" id="PF13180">
    <property type="entry name" value="PDZ_2"/>
    <property type="match status" value="1"/>
</dbReference>
<name>A0A2I0LWR5_COLLI</name>
<dbReference type="InterPro" id="IPR001478">
    <property type="entry name" value="PDZ"/>
</dbReference>
<organism evidence="3 4">
    <name type="scientific">Columba livia</name>
    <name type="common">Rock dove</name>
    <dbReference type="NCBI Taxonomy" id="8932"/>
    <lineage>
        <taxon>Eukaryota</taxon>
        <taxon>Metazoa</taxon>
        <taxon>Chordata</taxon>
        <taxon>Craniata</taxon>
        <taxon>Vertebrata</taxon>
        <taxon>Euteleostomi</taxon>
        <taxon>Archelosauria</taxon>
        <taxon>Archosauria</taxon>
        <taxon>Dinosauria</taxon>
        <taxon>Saurischia</taxon>
        <taxon>Theropoda</taxon>
        <taxon>Coelurosauria</taxon>
        <taxon>Aves</taxon>
        <taxon>Neognathae</taxon>
        <taxon>Neoaves</taxon>
        <taxon>Columbimorphae</taxon>
        <taxon>Columbiformes</taxon>
        <taxon>Columbidae</taxon>
        <taxon>Columba</taxon>
    </lineage>
</organism>
<sequence>MGMLKEISLAAPTAIGHLPELGNISQQTLITAVKANIRMGERGLGLIVIQNGSYLQITSLVEKSSAANDGKLKPGDVLVKIGHANVIGWTLRELRQLLHNIPIGTTLQIKVYRDLVEVPQHWQSAAELIPEVKLPVMTADTSDDAEDEDDTKSSSDDDVNLETFQHKPFQP</sequence>